<organism evidence="1 2">
    <name type="scientific">Diphasiastrum complanatum</name>
    <name type="common">Issler's clubmoss</name>
    <name type="synonym">Lycopodium complanatum</name>
    <dbReference type="NCBI Taxonomy" id="34168"/>
    <lineage>
        <taxon>Eukaryota</taxon>
        <taxon>Viridiplantae</taxon>
        <taxon>Streptophyta</taxon>
        <taxon>Embryophyta</taxon>
        <taxon>Tracheophyta</taxon>
        <taxon>Lycopodiopsida</taxon>
        <taxon>Lycopodiales</taxon>
        <taxon>Lycopodiaceae</taxon>
        <taxon>Lycopodioideae</taxon>
        <taxon>Diphasiastrum</taxon>
    </lineage>
</organism>
<comment type="caution">
    <text evidence="1">The sequence shown here is derived from an EMBL/GenBank/DDBJ whole genome shotgun (WGS) entry which is preliminary data.</text>
</comment>
<dbReference type="Proteomes" id="UP001162992">
    <property type="component" value="Chromosome 11"/>
</dbReference>
<evidence type="ECO:0000313" key="2">
    <source>
        <dbReference type="Proteomes" id="UP001162992"/>
    </source>
</evidence>
<protein>
    <submittedName>
        <fullName evidence="1">Uncharacterized protein</fullName>
    </submittedName>
</protein>
<gene>
    <name evidence="1" type="ORF">O6H91_11G119100</name>
</gene>
<sequence length="484" mass="54748">MMDGVMSHGLELEIVSSSFARNEHRAQTVSGNAEQTLDRTDHGDRNRISLLSPLIWEGDSAFDAWLTASSVQVAPVLLTLPSSFAQLGLASGIGLQVLYGFMGCWTCYVITALYADYRRIKESHNTSYQNHTIQWHEVLQGLLGPRWMALGLFFNTTYMICLAAIQMIASGSIAFYINDHYSKRTWTMIFGAIFLLTTLIPTAHNYRLWSFLGILMTTYTSWYLTIAAVTHGQALNVKHTGPKKLDEYFMGAANILYTFGGHGFTVEIMHAMWKPKKYKLVYVYAVLYIFSLTIPSASSMYWAFGDGLLNNFNAFSFLPKTKFRSAAAVAMLMHEFIQFSFCSLPIHLVWEKLLGLHHSRHFYIRAIARIPIVLFLWLISLMFPFFGTINSVVGSLLVSAAVYIIPCLAHMTYYWSFMTRENAIEQPILCRGSWRAMFLVDAFVVLWVTILGVGLGGWASMKNLIQQAHKFGLFSTCFNCPKKP</sequence>
<name>A0ACC2CDL5_DIPCM</name>
<reference evidence="2" key="1">
    <citation type="journal article" date="2024" name="Proc. Natl. Acad. Sci. U.S.A.">
        <title>Extraordinary preservation of gene collinearity over three hundred million years revealed in homosporous lycophytes.</title>
        <authorList>
            <person name="Li C."/>
            <person name="Wickell D."/>
            <person name="Kuo L.Y."/>
            <person name="Chen X."/>
            <person name="Nie B."/>
            <person name="Liao X."/>
            <person name="Peng D."/>
            <person name="Ji J."/>
            <person name="Jenkins J."/>
            <person name="Williams M."/>
            <person name="Shu S."/>
            <person name="Plott C."/>
            <person name="Barry K."/>
            <person name="Rajasekar S."/>
            <person name="Grimwood J."/>
            <person name="Han X."/>
            <person name="Sun S."/>
            <person name="Hou Z."/>
            <person name="He W."/>
            <person name="Dai G."/>
            <person name="Sun C."/>
            <person name="Schmutz J."/>
            <person name="Leebens-Mack J.H."/>
            <person name="Li F.W."/>
            <person name="Wang L."/>
        </authorList>
    </citation>
    <scope>NUCLEOTIDE SEQUENCE [LARGE SCALE GENOMIC DNA]</scope>
    <source>
        <strain evidence="2">cv. PW_Plant_1</strain>
    </source>
</reference>
<dbReference type="EMBL" id="CM055102">
    <property type="protein sequence ID" value="KAJ7540025.1"/>
    <property type="molecule type" value="Genomic_DNA"/>
</dbReference>
<evidence type="ECO:0000313" key="1">
    <source>
        <dbReference type="EMBL" id="KAJ7540025.1"/>
    </source>
</evidence>
<proteinExistence type="predicted"/>
<accession>A0ACC2CDL5</accession>
<keyword evidence="2" id="KW-1185">Reference proteome</keyword>